<evidence type="ECO:0000313" key="2">
    <source>
        <dbReference type="EMBL" id="CAA9493497.1"/>
    </source>
</evidence>
<organism evidence="2">
    <name type="scientific">uncultured Solirubrobacteraceae bacterium</name>
    <dbReference type="NCBI Taxonomy" id="1162706"/>
    <lineage>
        <taxon>Bacteria</taxon>
        <taxon>Bacillati</taxon>
        <taxon>Actinomycetota</taxon>
        <taxon>Thermoleophilia</taxon>
        <taxon>Solirubrobacterales</taxon>
        <taxon>Solirubrobacteraceae</taxon>
        <taxon>environmental samples</taxon>
    </lineage>
</organism>
<evidence type="ECO:0000256" key="1">
    <source>
        <dbReference type="SAM" id="MobiDB-lite"/>
    </source>
</evidence>
<sequence length="43" mass="4901">PSSARRWPSPSRATTGWPTAPTARRSSRGSASCSRRRRCWRWA</sequence>
<dbReference type="EMBL" id="CADCVO010000293">
    <property type="protein sequence ID" value="CAA9493497.1"/>
    <property type="molecule type" value="Genomic_DNA"/>
</dbReference>
<proteinExistence type="predicted"/>
<feature type="compositionally biased region" description="Low complexity" evidence="1">
    <location>
        <begin position="1"/>
        <end position="13"/>
    </location>
</feature>
<reference evidence="2" key="1">
    <citation type="submission" date="2020-02" db="EMBL/GenBank/DDBJ databases">
        <authorList>
            <person name="Meier V. D."/>
        </authorList>
    </citation>
    <scope>NUCLEOTIDE SEQUENCE</scope>
    <source>
        <strain evidence="2">AVDCRST_MAG13</strain>
    </source>
</reference>
<name>A0A6J4SJN3_9ACTN</name>
<feature type="compositionally biased region" description="Basic residues" evidence="1">
    <location>
        <begin position="34"/>
        <end position="43"/>
    </location>
</feature>
<protein>
    <submittedName>
        <fullName evidence="2">Uncharacterized protein</fullName>
    </submittedName>
</protein>
<dbReference type="AlphaFoldDB" id="A0A6J4SJN3"/>
<feature type="non-terminal residue" evidence="2">
    <location>
        <position position="1"/>
    </location>
</feature>
<gene>
    <name evidence="2" type="ORF">AVDCRST_MAG13-1867</name>
</gene>
<feature type="non-terminal residue" evidence="2">
    <location>
        <position position="43"/>
    </location>
</feature>
<accession>A0A6J4SJN3</accession>
<feature type="region of interest" description="Disordered" evidence="1">
    <location>
        <begin position="1"/>
        <end position="43"/>
    </location>
</feature>